<comment type="similarity">
    <text evidence="1">Belongs to the SfsA family.</text>
</comment>
<dbReference type="Pfam" id="PF03749">
    <property type="entry name" value="SfsA"/>
    <property type="match status" value="1"/>
</dbReference>
<organism evidence="4 5">
    <name type="scientific">Aliikangiella marina</name>
    <dbReference type="NCBI Taxonomy" id="1712262"/>
    <lineage>
        <taxon>Bacteria</taxon>
        <taxon>Pseudomonadati</taxon>
        <taxon>Pseudomonadota</taxon>
        <taxon>Gammaproteobacteria</taxon>
        <taxon>Oceanospirillales</taxon>
        <taxon>Pleioneaceae</taxon>
        <taxon>Aliikangiella</taxon>
    </lineage>
</organism>
<gene>
    <name evidence="1 4" type="primary">sfsA</name>
    <name evidence="4" type="ORF">FLL45_14240</name>
</gene>
<name>A0A545T9Y1_9GAMM</name>
<comment type="caution">
    <text evidence="4">The sequence shown here is derived from an EMBL/GenBank/DDBJ whole genome shotgun (WGS) entry which is preliminary data.</text>
</comment>
<proteinExistence type="inferred from homology"/>
<evidence type="ECO:0000259" key="3">
    <source>
        <dbReference type="Pfam" id="PF17746"/>
    </source>
</evidence>
<sequence length="235" mass="26976">MNFSKPLESTKLIKRYKRFLTDVIHPELGEMTVHCPNTGSMKNCWQEGWTAWVLDSENPKRKYRYTWVLSENLRGEFIGINTHFANDIVFEGISDGKVAELGEFIEIKKEVKYGEENSRIDILLTDKNNQKVFVEVKNVTLLEEDGVGYFPDAVTTRGQKHIRELQKMKQAGHRAVLFFLVQHSGIDSVKPAKHIDTKYAELLAEAMDSGVEVLAYNTKITPRSIELAKRVVFRV</sequence>
<evidence type="ECO:0000256" key="1">
    <source>
        <dbReference type="HAMAP-Rule" id="MF_00095"/>
    </source>
</evidence>
<dbReference type="NCBIfam" id="TIGR00230">
    <property type="entry name" value="sfsA"/>
    <property type="match status" value="1"/>
</dbReference>
<dbReference type="PANTHER" id="PTHR30545">
    <property type="entry name" value="SUGAR FERMENTATION STIMULATION PROTEIN A"/>
    <property type="match status" value="1"/>
</dbReference>
<dbReference type="GO" id="GO:0003677">
    <property type="term" value="F:DNA binding"/>
    <property type="evidence" value="ECO:0007669"/>
    <property type="project" value="InterPro"/>
</dbReference>
<dbReference type="EMBL" id="VIKR01000003">
    <property type="protein sequence ID" value="TQV74015.1"/>
    <property type="molecule type" value="Genomic_DNA"/>
</dbReference>
<dbReference type="InterPro" id="IPR040452">
    <property type="entry name" value="SfsA_C"/>
</dbReference>
<dbReference type="Pfam" id="PF17746">
    <property type="entry name" value="SfsA_N"/>
    <property type="match status" value="1"/>
</dbReference>
<dbReference type="RefSeq" id="WP_142942723.1">
    <property type="nucleotide sequence ID" value="NZ_VIKR01000003.1"/>
</dbReference>
<reference evidence="4 5" key="1">
    <citation type="submission" date="2019-06" db="EMBL/GenBank/DDBJ databases">
        <title>Draft genome of Aliikangiella marina GYP-15.</title>
        <authorList>
            <person name="Wang G."/>
        </authorList>
    </citation>
    <scope>NUCLEOTIDE SEQUENCE [LARGE SCALE GENOMIC DNA]</scope>
    <source>
        <strain evidence="4 5">GYP-15</strain>
    </source>
</reference>
<evidence type="ECO:0000313" key="4">
    <source>
        <dbReference type="EMBL" id="TQV74015.1"/>
    </source>
</evidence>
<dbReference type="PANTHER" id="PTHR30545:SF2">
    <property type="entry name" value="SUGAR FERMENTATION STIMULATION PROTEIN A"/>
    <property type="match status" value="1"/>
</dbReference>
<dbReference type="FunFam" id="3.40.1350.60:FF:000001">
    <property type="entry name" value="Sugar fermentation stimulation protein A"/>
    <property type="match status" value="1"/>
</dbReference>
<dbReference type="Proteomes" id="UP000317839">
    <property type="component" value="Unassembled WGS sequence"/>
</dbReference>
<accession>A0A545T9Y1</accession>
<feature type="domain" description="SfsA N-terminal OB" evidence="3">
    <location>
        <begin position="13"/>
        <end position="80"/>
    </location>
</feature>
<dbReference type="HAMAP" id="MF_00095">
    <property type="entry name" value="SfsA"/>
    <property type="match status" value="1"/>
</dbReference>
<protein>
    <recommendedName>
        <fullName evidence="1">Sugar fermentation stimulation protein homolog</fullName>
    </recommendedName>
</protein>
<evidence type="ECO:0000313" key="5">
    <source>
        <dbReference type="Proteomes" id="UP000317839"/>
    </source>
</evidence>
<feature type="domain" description="Sugar fermentation stimulation protein C-terminal" evidence="2">
    <location>
        <begin position="84"/>
        <end position="223"/>
    </location>
</feature>
<dbReference type="OrthoDB" id="9802365at2"/>
<dbReference type="Gene3D" id="3.40.1350.60">
    <property type="match status" value="1"/>
</dbReference>
<keyword evidence="5" id="KW-1185">Reference proteome</keyword>
<dbReference type="InterPro" id="IPR005224">
    <property type="entry name" value="SfsA"/>
</dbReference>
<dbReference type="Gene3D" id="2.40.50.580">
    <property type="match status" value="1"/>
</dbReference>
<dbReference type="InterPro" id="IPR041465">
    <property type="entry name" value="SfsA_N"/>
</dbReference>
<dbReference type="AlphaFoldDB" id="A0A545T9Y1"/>
<dbReference type="CDD" id="cd22359">
    <property type="entry name" value="SfsA-like_bacterial"/>
    <property type="match status" value="1"/>
</dbReference>
<evidence type="ECO:0000259" key="2">
    <source>
        <dbReference type="Pfam" id="PF03749"/>
    </source>
</evidence>